<sequence>MSVAEPTGWRKSSRSTHQETCVEVAPATCGAAVRDSKDPDGGYFTTTGRQWQLFVAAIKDGRFER</sequence>
<dbReference type="InterPro" id="IPR007278">
    <property type="entry name" value="DUF397"/>
</dbReference>
<organism evidence="2 3">
    <name type="scientific">Saccharopolyspora thermophila</name>
    <dbReference type="NCBI Taxonomy" id="89367"/>
    <lineage>
        <taxon>Bacteria</taxon>
        <taxon>Bacillati</taxon>
        <taxon>Actinomycetota</taxon>
        <taxon>Actinomycetes</taxon>
        <taxon>Pseudonocardiales</taxon>
        <taxon>Pseudonocardiaceae</taxon>
        <taxon>Saccharopolyspora</taxon>
    </lineage>
</organism>
<dbReference type="AlphaFoldDB" id="A0A917K5A6"/>
<accession>A0A917K5A6</accession>
<reference evidence="2 3" key="1">
    <citation type="journal article" date="2014" name="Int. J. Syst. Evol. Microbiol.">
        <title>Complete genome sequence of Corynebacterium casei LMG S-19264T (=DSM 44701T), isolated from a smear-ripened cheese.</title>
        <authorList>
            <consortium name="US DOE Joint Genome Institute (JGI-PGF)"/>
            <person name="Walter F."/>
            <person name="Albersmeier A."/>
            <person name="Kalinowski J."/>
            <person name="Ruckert C."/>
        </authorList>
    </citation>
    <scope>NUCLEOTIDE SEQUENCE [LARGE SCALE GENOMIC DNA]</scope>
    <source>
        <strain evidence="2 3">CGMCC 4.7206</strain>
    </source>
</reference>
<evidence type="ECO:0000259" key="1">
    <source>
        <dbReference type="Pfam" id="PF04149"/>
    </source>
</evidence>
<evidence type="ECO:0000313" key="2">
    <source>
        <dbReference type="EMBL" id="GGI98442.1"/>
    </source>
</evidence>
<dbReference type="EMBL" id="BMMT01000015">
    <property type="protein sequence ID" value="GGI98442.1"/>
    <property type="molecule type" value="Genomic_DNA"/>
</dbReference>
<dbReference type="Proteomes" id="UP000597989">
    <property type="component" value="Unassembled WGS sequence"/>
</dbReference>
<comment type="caution">
    <text evidence="2">The sequence shown here is derived from an EMBL/GenBank/DDBJ whole genome shotgun (WGS) entry which is preliminary data.</text>
</comment>
<dbReference type="RefSeq" id="WP_188989871.1">
    <property type="nucleotide sequence ID" value="NZ_BMMT01000015.1"/>
</dbReference>
<gene>
    <name evidence="2" type="ORF">GCM10011581_39510</name>
</gene>
<protein>
    <submittedName>
        <fullName evidence="2">DUF397 domain-containing protein</fullName>
    </submittedName>
</protein>
<dbReference type="Pfam" id="PF04149">
    <property type="entry name" value="DUF397"/>
    <property type="match status" value="1"/>
</dbReference>
<name>A0A917K5A6_9PSEU</name>
<proteinExistence type="predicted"/>
<evidence type="ECO:0000313" key="3">
    <source>
        <dbReference type="Proteomes" id="UP000597989"/>
    </source>
</evidence>
<feature type="domain" description="DUF397" evidence="1">
    <location>
        <begin position="8"/>
        <end position="59"/>
    </location>
</feature>